<dbReference type="InterPro" id="IPR002678">
    <property type="entry name" value="DUF34/NIF3"/>
</dbReference>
<gene>
    <name evidence="6" type="ORF">IV45_GL000464</name>
</gene>
<dbReference type="Pfam" id="PF01784">
    <property type="entry name" value="DUF34_NIF3"/>
    <property type="match status" value="1"/>
</dbReference>
<dbReference type="PANTHER" id="PTHR13799">
    <property type="entry name" value="NGG1 INTERACTING FACTOR 3"/>
    <property type="match status" value="1"/>
</dbReference>
<comment type="caution">
    <text evidence="6">The sequence shown here is derived from an EMBL/GenBank/DDBJ whole genome shotgun (WGS) entry which is preliminary data.</text>
</comment>
<dbReference type="EMBL" id="JQBW01000009">
    <property type="protein sequence ID" value="KRN58837.1"/>
    <property type="molecule type" value="Genomic_DNA"/>
</dbReference>
<keyword evidence="4 5" id="KW-0479">Metal-binding</keyword>
<feature type="binding site" evidence="5">
    <location>
        <position position="65"/>
    </location>
    <ligand>
        <name>a divalent metal cation</name>
        <dbReference type="ChEBI" id="CHEBI:60240"/>
        <label>1</label>
    </ligand>
</feature>
<feature type="binding site" evidence="5">
    <location>
        <position position="233"/>
    </location>
    <ligand>
        <name>a divalent metal cation</name>
        <dbReference type="ChEBI" id="CHEBI:60240"/>
        <label>1</label>
    </ligand>
</feature>
<dbReference type="OrthoDB" id="9792792at2"/>
<evidence type="ECO:0000256" key="1">
    <source>
        <dbReference type="ARBA" id="ARBA00006964"/>
    </source>
</evidence>
<dbReference type="PATRIC" id="fig|396268.3.peg.471"/>
<dbReference type="GO" id="GO:0046872">
    <property type="term" value="F:metal ion binding"/>
    <property type="evidence" value="ECO:0007669"/>
    <property type="project" value="UniProtKB-KW"/>
</dbReference>
<accession>A0A0R2I8B5</accession>
<reference evidence="6 7" key="1">
    <citation type="journal article" date="2015" name="Genome Announc.">
        <title>Expanding the biotechnology potential of lactobacilli through comparative genomics of 213 strains and associated genera.</title>
        <authorList>
            <person name="Sun Z."/>
            <person name="Harris H.M."/>
            <person name="McCann A."/>
            <person name="Guo C."/>
            <person name="Argimon S."/>
            <person name="Zhang W."/>
            <person name="Yang X."/>
            <person name="Jeffery I.B."/>
            <person name="Cooney J.C."/>
            <person name="Kagawa T.F."/>
            <person name="Liu W."/>
            <person name="Song Y."/>
            <person name="Salvetti E."/>
            <person name="Wrobel A."/>
            <person name="Rasinkangas P."/>
            <person name="Parkhill J."/>
            <person name="Rea M.C."/>
            <person name="O'Sullivan O."/>
            <person name="Ritari J."/>
            <person name="Douillard F.P."/>
            <person name="Paul Ross R."/>
            <person name="Yang R."/>
            <person name="Briner A.E."/>
            <person name="Felis G.E."/>
            <person name="de Vos W.M."/>
            <person name="Barrangou R."/>
            <person name="Klaenhammer T.R."/>
            <person name="Caufield P.W."/>
            <person name="Cui Y."/>
            <person name="Zhang H."/>
            <person name="O'Toole P.W."/>
        </authorList>
    </citation>
    <scope>NUCLEOTIDE SEQUENCE [LARGE SCALE GENOMIC DNA]</scope>
    <source>
        <strain evidence="6 7">DSM 17896</strain>
    </source>
</reference>
<dbReference type="RefSeq" id="WP_057741074.1">
    <property type="nucleotide sequence ID" value="NZ_JQBW01000009.1"/>
</dbReference>
<feature type="binding site" evidence="5">
    <location>
        <position position="230"/>
    </location>
    <ligand>
        <name>a divalent metal cation</name>
        <dbReference type="ChEBI" id="CHEBI:60240"/>
        <label>1</label>
    </ligand>
</feature>
<comment type="similarity">
    <text evidence="1">Belongs to the GTP cyclohydrolase I type 2/NIF3 family.</text>
</comment>
<keyword evidence="7" id="KW-1185">Reference proteome</keyword>
<proteinExistence type="inferred from homology"/>
<dbReference type="STRING" id="396268.IV45_GL000464"/>
<dbReference type="Gene3D" id="3.40.1390.30">
    <property type="entry name" value="NIF3 (NGG1p interacting factor 3)-like"/>
    <property type="match status" value="2"/>
</dbReference>
<evidence type="ECO:0000313" key="7">
    <source>
        <dbReference type="Proteomes" id="UP000050934"/>
    </source>
</evidence>
<comment type="subunit">
    <text evidence="2">Homohexamer.</text>
</comment>
<feature type="binding site" evidence="5">
    <location>
        <position position="104"/>
    </location>
    <ligand>
        <name>a divalent metal cation</name>
        <dbReference type="ChEBI" id="CHEBI:60240"/>
        <label>1</label>
    </ligand>
</feature>
<dbReference type="NCBIfam" id="TIGR00486">
    <property type="entry name" value="YbgI_SA1388"/>
    <property type="match status" value="1"/>
</dbReference>
<dbReference type="InterPro" id="IPR036069">
    <property type="entry name" value="DUF34/NIF3_sf"/>
</dbReference>
<dbReference type="FunFam" id="3.40.1390.30:FF:000001">
    <property type="entry name" value="GTP cyclohydrolase 1 type 2"/>
    <property type="match status" value="1"/>
</dbReference>
<dbReference type="AlphaFoldDB" id="A0A0R2I8B5"/>
<name>A0A0R2I8B5_9LACO</name>
<evidence type="ECO:0000313" key="6">
    <source>
        <dbReference type="EMBL" id="KRN58837.1"/>
    </source>
</evidence>
<evidence type="ECO:0000256" key="5">
    <source>
        <dbReference type="PIRSR" id="PIRSR602678-1"/>
    </source>
</evidence>
<evidence type="ECO:0000256" key="3">
    <source>
        <dbReference type="ARBA" id="ARBA00022112"/>
    </source>
</evidence>
<protein>
    <recommendedName>
        <fullName evidence="3">GTP cyclohydrolase 1 type 2 homolog</fullName>
    </recommendedName>
</protein>
<feature type="binding site" evidence="5">
    <location>
        <position position="66"/>
    </location>
    <ligand>
        <name>a divalent metal cation</name>
        <dbReference type="ChEBI" id="CHEBI:60240"/>
        <label>1</label>
    </ligand>
</feature>
<organism evidence="6 7">
    <name type="scientific">Limosilactobacillus secaliphilus</name>
    <dbReference type="NCBI Taxonomy" id="396268"/>
    <lineage>
        <taxon>Bacteria</taxon>
        <taxon>Bacillati</taxon>
        <taxon>Bacillota</taxon>
        <taxon>Bacilli</taxon>
        <taxon>Lactobacillales</taxon>
        <taxon>Lactobacillaceae</taxon>
        <taxon>Limosilactobacillus</taxon>
    </lineage>
</organism>
<dbReference type="PANTHER" id="PTHR13799:SF14">
    <property type="entry name" value="GTP CYCLOHYDROLASE 1 TYPE 2 HOMOLOG"/>
    <property type="match status" value="1"/>
</dbReference>
<sequence>MTTGNEIIARFERFCPQSLAESWDHVGLQVGNPDQPVHKLMTTLDVRPEVVQEAIDRHVDFIFAHHPIMFHPAKDLDTRNPQNQMYADLLSHHITVYAAHTNLDAASGGMNDWLAEKLGLSDTRPLLNRGETLGEDGSQGMGRVGMLKQAMSYDEFAQYCLKVFNLQGLRLIKPLTEHPVQRVAILGGSGGQFWPAAVHLGADAYVTGDVSYHVAHDMKANNLLVADVGHHVEAISIKGLADLLTRFMKEDAWDFEIVQTQINTDTYQYIVK</sequence>
<dbReference type="SUPFAM" id="SSF102705">
    <property type="entry name" value="NIF3 (NGG1p interacting factor 3)-like"/>
    <property type="match status" value="1"/>
</dbReference>
<dbReference type="GO" id="GO:0005737">
    <property type="term" value="C:cytoplasm"/>
    <property type="evidence" value="ECO:0007669"/>
    <property type="project" value="TreeGrafter"/>
</dbReference>
<evidence type="ECO:0000256" key="2">
    <source>
        <dbReference type="ARBA" id="ARBA00011643"/>
    </source>
</evidence>
<dbReference type="Proteomes" id="UP000050934">
    <property type="component" value="Unassembled WGS sequence"/>
</dbReference>
<evidence type="ECO:0000256" key="4">
    <source>
        <dbReference type="ARBA" id="ARBA00022723"/>
    </source>
</evidence>